<evidence type="ECO:0000313" key="2">
    <source>
        <dbReference type="EMBL" id="AUX38978.1"/>
    </source>
</evidence>
<protein>
    <submittedName>
        <fullName evidence="2">Zinc/iron permease</fullName>
    </submittedName>
</protein>
<evidence type="ECO:0000313" key="3">
    <source>
        <dbReference type="Proteomes" id="UP000238348"/>
    </source>
</evidence>
<dbReference type="AlphaFoldDB" id="A0A2L0EI58"/>
<keyword evidence="1" id="KW-1133">Transmembrane helix</keyword>
<keyword evidence="1" id="KW-0812">Transmembrane</keyword>
<gene>
    <name evidence="2" type="ORF">SOCE26_003600</name>
</gene>
<feature type="transmembrane region" description="Helical" evidence="1">
    <location>
        <begin position="68"/>
        <end position="89"/>
    </location>
</feature>
<name>A0A2L0EI58_SORCE</name>
<dbReference type="OrthoDB" id="1145132at2"/>
<feature type="transmembrane region" description="Helical" evidence="1">
    <location>
        <begin position="176"/>
        <end position="199"/>
    </location>
</feature>
<dbReference type="Proteomes" id="UP000238348">
    <property type="component" value="Chromosome"/>
</dbReference>
<feature type="transmembrane region" description="Helical" evidence="1">
    <location>
        <begin position="234"/>
        <end position="253"/>
    </location>
</feature>
<proteinExistence type="predicted"/>
<reference evidence="2 3" key="1">
    <citation type="submission" date="2015-09" db="EMBL/GenBank/DDBJ databases">
        <title>Sorangium comparison.</title>
        <authorList>
            <person name="Zaburannyi N."/>
            <person name="Bunk B."/>
            <person name="Overmann J."/>
            <person name="Mueller R."/>
        </authorList>
    </citation>
    <scope>NUCLEOTIDE SEQUENCE [LARGE SCALE GENOMIC DNA]</scope>
    <source>
        <strain evidence="2 3">So ce26</strain>
    </source>
</reference>
<accession>A0A2L0EI58</accession>
<keyword evidence="1" id="KW-0472">Membrane</keyword>
<feature type="transmembrane region" description="Helical" evidence="1">
    <location>
        <begin position="6"/>
        <end position="31"/>
    </location>
</feature>
<evidence type="ECO:0000256" key="1">
    <source>
        <dbReference type="SAM" id="Phobius"/>
    </source>
</evidence>
<organism evidence="2 3">
    <name type="scientific">Sorangium cellulosum</name>
    <name type="common">Polyangium cellulosum</name>
    <dbReference type="NCBI Taxonomy" id="56"/>
    <lineage>
        <taxon>Bacteria</taxon>
        <taxon>Pseudomonadati</taxon>
        <taxon>Myxococcota</taxon>
        <taxon>Polyangia</taxon>
        <taxon>Polyangiales</taxon>
        <taxon>Polyangiaceae</taxon>
        <taxon>Sorangium</taxon>
    </lineage>
</organism>
<sequence>MKLPMFVQAACWGLLAGSGLLIGAVVAVAFGGRLPHRMIAAVMGFGGGVLIAVLSVDLMDSAFEDGGPIAATFGFLFGAAAFSAINWRLAQHGARHRNRCGDCVEQPSEAEHKGSGLAIAVGAVLDGVPESLVIGLSLLGGGKIGLGLVAGFFLANVPQGLSSASGMKKAGRSSRYIFSLWAGILLSSGMAAAAGYLVLGTAAPALPATILAFAAGGVLAMLAESMIPEAFADAQPFIGLITVVGFLVAFLIIKMHA</sequence>
<dbReference type="EMBL" id="CP012673">
    <property type="protein sequence ID" value="AUX38978.1"/>
    <property type="molecule type" value="Genomic_DNA"/>
</dbReference>
<feature type="transmembrane region" description="Helical" evidence="1">
    <location>
        <begin position="38"/>
        <end position="56"/>
    </location>
</feature>
<feature type="transmembrane region" description="Helical" evidence="1">
    <location>
        <begin position="205"/>
        <end position="222"/>
    </location>
</feature>